<evidence type="ECO:0000256" key="3">
    <source>
        <dbReference type="ARBA" id="ARBA00022801"/>
    </source>
</evidence>
<feature type="domain" description="NlpC/P60" evidence="7">
    <location>
        <begin position="405"/>
        <end position="523"/>
    </location>
</feature>
<comment type="caution">
    <text evidence="8">The sequence shown here is derived from an EMBL/GenBank/DDBJ whole genome shotgun (WGS) entry which is preliminary data.</text>
</comment>
<feature type="domain" description="SH3b" evidence="6">
    <location>
        <begin position="239"/>
        <end position="309"/>
    </location>
</feature>
<evidence type="ECO:0000259" key="6">
    <source>
        <dbReference type="PROSITE" id="PS51781"/>
    </source>
</evidence>
<dbReference type="InterPro" id="IPR051202">
    <property type="entry name" value="Peptidase_C40"/>
</dbReference>
<feature type="domain" description="SH3b" evidence="6">
    <location>
        <begin position="324"/>
        <end position="391"/>
    </location>
</feature>
<dbReference type="EMBL" id="JAUJWU010000001">
    <property type="protein sequence ID" value="MDN7244602.1"/>
    <property type="molecule type" value="Genomic_DNA"/>
</dbReference>
<dbReference type="Pfam" id="PF08239">
    <property type="entry name" value="SH3_3"/>
    <property type="match status" value="4"/>
</dbReference>
<keyword evidence="2" id="KW-0645">Protease</keyword>
<feature type="domain" description="SH3b" evidence="6">
    <location>
        <begin position="151"/>
        <end position="221"/>
    </location>
</feature>
<dbReference type="InterPro" id="IPR003646">
    <property type="entry name" value="SH3-like_bac-type"/>
</dbReference>
<dbReference type="PROSITE" id="PS51935">
    <property type="entry name" value="NLPC_P60"/>
    <property type="match status" value="1"/>
</dbReference>
<feature type="signal peptide" evidence="5">
    <location>
        <begin position="1"/>
        <end position="25"/>
    </location>
</feature>
<protein>
    <submittedName>
        <fullName evidence="8">SH3 domain-containing protein</fullName>
    </submittedName>
</protein>
<dbReference type="PANTHER" id="PTHR47053:SF1">
    <property type="entry name" value="MUREIN DD-ENDOPEPTIDASE MEPH-RELATED"/>
    <property type="match status" value="1"/>
</dbReference>
<sequence length="523" mass="54733">MRKTVLTLISASALLLSGLPNNTHSENTLNIQGLNSSINENVYSLPAYPYHFAIDFVKSSQEVKQVASSSATAKSGAYKFKYNTNLRLDAGTKSKVLTVAKKGASATATHQKKVGSQIWYKVKVNGKHGWVLSTLLSPKTSSAKASTTSKAATSVSGAYKVKYNSNVRANAGTNYKAVTLAKKGSTVKATSSKKVGSTTWFKITANGKTGWISGALLTKTTVAAKASVKAKAPVKASSKTTAVSGSYKVNYNSNVRANAGTGYKVVTSAKKGSTVKATSSKKVGSITWFKITANGKTGWISGALLTKTTAAAKAPVKASSKVTAVSGSYKVNYNSNVRANAGTGYKIVTSAKKGSIVKATSSKKVGSTTWFKVTANGKIGWVSGALLTKTTAAAKAGTVTRASASASPSAIISTALSLKGVPYRFGGTTKSGFDCSGFIQYVFKQHGISVSRTTLTQFAETTTVSSPKPGDLVFFANTYRAGISHVGIYIGNNQFVHSGGAKAEVKSLNDVYWGPKFHSFKRF</sequence>
<dbReference type="InterPro" id="IPR000064">
    <property type="entry name" value="NLP_P60_dom"/>
</dbReference>
<evidence type="ECO:0000313" key="8">
    <source>
        <dbReference type="EMBL" id="MDN7244602.1"/>
    </source>
</evidence>
<dbReference type="Gene3D" id="2.30.30.40">
    <property type="entry name" value="SH3 Domains"/>
    <property type="match status" value="4"/>
</dbReference>
<feature type="chain" id="PRO_5045645214" evidence="5">
    <location>
        <begin position="26"/>
        <end position="523"/>
    </location>
</feature>
<reference evidence="8 9" key="1">
    <citation type="submission" date="2023-07" db="EMBL/GenBank/DDBJ databases">
        <title>Novel species in genus Planococcus.</title>
        <authorList>
            <person name="Ning S."/>
        </authorList>
    </citation>
    <scope>NUCLEOTIDE SEQUENCE [LARGE SCALE GENOMIC DNA]</scope>
    <source>
        <strain evidence="8 9">N017</strain>
    </source>
</reference>
<name>A0ABT8N9N2_9BACL</name>
<keyword evidence="5" id="KW-0732">Signal</keyword>
<dbReference type="PANTHER" id="PTHR47053">
    <property type="entry name" value="MUREIN DD-ENDOPEPTIDASE MEPH-RELATED"/>
    <property type="match status" value="1"/>
</dbReference>
<gene>
    <name evidence="8" type="ORF">QWY13_03770</name>
</gene>
<evidence type="ECO:0000256" key="2">
    <source>
        <dbReference type="ARBA" id="ARBA00022670"/>
    </source>
</evidence>
<accession>A0ABT8N9N2</accession>
<dbReference type="Proteomes" id="UP001172142">
    <property type="component" value="Unassembled WGS sequence"/>
</dbReference>
<dbReference type="InterPro" id="IPR038765">
    <property type="entry name" value="Papain-like_cys_pep_sf"/>
</dbReference>
<keyword evidence="3" id="KW-0378">Hydrolase</keyword>
<dbReference type="Gene3D" id="3.90.1720.10">
    <property type="entry name" value="endopeptidase domain like (from Nostoc punctiforme)"/>
    <property type="match status" value="1"/>
</dbReference>
<dbReference type="RefSeq" id="WP_301855038.1">
    <property type="nucleotide sequence ID" value="NZ_JAUJWU010000001.1"/>
</dbReference>
<evidence type="ECO:0000259" key="7">
    <source>
        <dbReference type="PROSITE" id="PS51935"/>
    </source>
</evidence>
<dbReference type="PROSITE" id="PS51781">
    <property type="entry name" value="SH3B"/>
    <property type="match status" value="3"/>
</dbReference>
<keyword evidence="9" id="KW-1185">Reference proteome</keyword>
<evidence type="ECO:0000256" key="1">
    <source>
        <dbReference type="ARBA" id="ARBA00007074"/>
    </source>
</evidence>
<dbReference type="Pfam" id="PF00877">
    <property type="entry name" value="NLPC_P60"/>
    <property type="match status" value="1"/>
</dbReference>
<proteinExistence type="inferred from homology"/>
<evidence type="ECO:0000313" key="9">
    <source>
        <dbReference type="Proteomes" id="UP001172142"/>
    </source>
</evidence>
<organism evidence="8 9">
    <name type="scientific">Planococcus shenhongbingii</name>
    <dbReference type="NCBI Taxonomy" id="3058398"/>
    <lineage>
        <taxon>Bacteria</taxon>
        <taxon>Bacillati</taxon>
        <taxon>Bacillota</taxon>
        <taxon>Bacilli</taxon>
        <taxon>Bacillales</taxon>
        <taxon>Caryophanaceae</taxon>
        <taxon>Planococcus</taxon>
    </lineage>
</organism>
<evidence type="ECO:0000256" key="4">
    <source>
        <dbReference type="ARBA" id="ARBA00022807"/>
    </source>
</evidence>
<dbReference type="SMART" id="SM00287">
    <property type="entry name" value="SH3b"/>
    <property type="match status" value="4"/>
</dbReference>
<dbReference type="SUPFAM" id="SSF54001">
    <property type="entry name" value="Cysteine proteinases"/>
    <property type="match status" value="1"/>
</dbReference>
<evidence type="ECO:0000256" key="5">
    <source>
        <dbReference type="SAM" id="SignalP"/>
    </source>
</evidence>
<keyword evidence="4" id="KW-0788">Thiol protease</keyword>
<comment type="similarity">
    <text evidence="1">Belongs to the peptidase C40 family.</text>
</comment>